<keyword evidence="7 12" id="KW-0411">Iron-sulfur</keyword>
<dbReference type="EC" id="4.2.99.18" evidence="12"/>
<reference evidence="14 15" key="1">
    <citation type="submission" date="2018-08" db="EMBL/GenBank/DDBJ databases">
        <title>Murine metabolic-syndrome-specific gut microbial biobank.</title>
        <authorList>
            <person name="Liu C."/>
        </authorList>
    </citation>
    <scope>NUCLEOTIDE SEQUENCE [LARGE SCALE GENOMIC DNA]</scope>
    <source>
        <strain evidence="14 15">583</strain>
    </source>
</reference>
<dbReference type="InterPro" id="IPR003265">
    <property type="entry name" value="HhH-GPD_domain"/>
</dbReference>
<comment type="caution">
    <text evidence="14">The sequence shown here is derived from an EMBL/GenBank/DDBJ whole genome shotgun (WGS) entry which is preliminary data.</text>
</comment>
<feature type="binding site" evidence="12">
    <location>
        <position position="191"/>
    </location>
    <ligand>
        <name>[4Fe-4S] cluster</name>
        <dbReference type="ChEBI" id="CHEBI:49883"/>
    </ligand>
</feature>
<dbReference type="GO" id="GO:0046872">
    <property type="term" value="F:metal ion binding"/>
    <property type="evidence" value="ECO:0007669"/>
    <property type="project" value="UniProtKB-KW"/>
</dbReference>
<dbReference type="RefSeq" id="WP_160195843.1">
    <property type="nucleotide sequence ID" value="NZ_QXXA01000001.1"/>
</dbReference>
<gene>
    <name evidence="12 14" type="primary">nth</name>
    <name evidence="14" type="ORF">D3Z33_00485</name>
</gene>
<evidence type="ECO:0000313" key="14">
    <source>
        <dbReference type="EMBL" id="NBI05330.1"/>
    </source>
</evidence>
<dbReference type="InterPro" id="IPR004036">
    <property type="entry name" value="Endonuclease-III-like_CS2"/>
</dbReference>
<feature type="binding site" evidence="12">
    <location>
        <position position="201"/>
    </location>
    <ligand>
        <name>[4Fe-4S] cluster</name>
        <dbReference type="ChEBI" id="CHEBI:49883"/>
    </ligand>
</feature>
<comment type="catalytic activity">
    <reaction evidence="12">
        <text>2'-deoxyribonucleotide-(2'-deoxyribose 5'-phosphate)-2'-deoxyribonucleotide-DNA = a 3'-end 2'-deoxyribonucleotide-(2,3-dehydro-2,3-deoxyribose 5'-phosphate)-DNA + a 5'-end 5'-phospho-2'-deoxyribonucleoside-DNA + H(+)</text>
        <dbReference type="Rhea" id="RHEA:66592"/>
        <dbReference type="Rhea" id="RHEA-COMP:13180"/>
        <dbReference type="Rhea" id="RHEA-COMP:16897"/>
        <dbReference type="Rhea" id="RHEA-COMP:17067"/>
        <dbReference type="ChEBI" id="CHEBI:15378"/>
        <dbReference type="ChEBI" id="CHEBI:136412"/>
        <dbReference type="ChEBI" id="CHEBI:157695"/>
        <dbReference type="ChEBI" id="CHEBI:167181"/>
        <dbReference type="EC" id="4.2.99.18"/>
    </reaction>
</comment>
<evidence type="ECO:0000256" key="7">
    <source>
        <dbReference type="ARBA" id="ARBA00023014"/>
    </source>
</evidence>
<dbReference type="GO" id="GO:0003677">
    <property type="term" value="F:DNA binding"/>
    <property type="evidence" value="ECO:0007669"/>
    <property type="project" value="UniProtKB-UniRule"/>
</dbReference>
<keyword evidence="11 12" id="KW-0326">Glycosidase</keyword>
<evidence type="ECO:0000256" key="6">
    <source>
        <dbReference type="ARBA" id="ARBA00023004"/>
    </source>
</evidence>
<accession>A0A845QTN4</accession>
<organism evidence="14 15">
    <name type="scientific">Senegalia massiliensis</name>
    <dbReference type="NCBI Taxonomy" id="1720316"/>
    <lineage>
        <taxon>Bacteria</taxon>
        <taxon>Bacillati</taxon>
        <taxon>Bacillota</taxon>
        <taxon>Clostridia</taxon>
        <taxon>Eubacteriales</taxon>
        <taxon>Clostridiaceae</taxon>
        <taxon>Senegalia</taxon>
    </lineage>
</organism>
<keyword evidence="15" id="KW-1185">Reference proteome</keyword>
<dbReference type="PIRSF" id="PIRSF001435">
    <property type="entry name" value="Nth"/>
    <property type="match status" value="1"/>
</dbReference>
<dbReference type="InterPro" id="IPR005759">
    <property type="entry name" value="Nth"/>
</dbReference>
<dbReference type="PANTHER" id="PTHR10359">
    <property type="entry name" value="A/G-SPECIFIC ADENINE GLYCOSYLASE/ENDONUCLEASE III"/>
    <property type="match status" value="1"/>
</dbReference>
<dbReference type="InterPro" id="IPR011257">
    <property type="entry name" value="DNA_glycosylase"/>
</dbReference>
<dbReference type="EMBL" id="QXXA01000001">
    <property type="protein sequence ID" value="NBI05330.1"/>
    <property type="molecule type" value="Genomic_DNA"/>
</dbReference>
<dbReference type="InterPro" id="IPR004035">
    <property type="entry name" value="Endouclease-III_FeS-bd_BS"/>
</dbReference>
<keyword evidence="3 12" id="KW-0479">Metal-binding</keyword>
<dbReference type="HAMAP" id="MF_00942">
    <property type="entry name" value="Nth"/>
    <property type="match status" value="1"/>
</dbReference>
<keyword evidence="9 12" id="KW-0234">DNA repair</keyword>
<dbReference type="PANTHER" id="PTHR10359:SF18">
    <property type="entry name" value="ENDONUCLEASE III"/>
    <property type="match status" value="1"/>
</dbReference>
<keyword evidence="4 12" id="KW-0227">DNA damage</keyword>
<evidence type="ECO:0000256" key="4">
    <source>
        <dbReference type="ARBA" id="ARBA00022763"/>
    </source>
</evidence>
<dbReference type="SMART" id="SM00525">
    <property type="entry name" value="FES"/>
    <property type="match status" value="1"/>
</dbReference>
<evidence type="ECO:0000256" key="9">
    <source>
        <dbReference type="ARBA" id="ARBA00023204"/>
    </source>
</evidence>
<evidence type="ECO:0000256" key="10">
    <source>
        <dbReference type="ARBA" id="ARBA00023239"/>
    </source>
</evidence>
<dbReference type="Proteomes" id="UP000467132">
    <property type="component" value="Unassembled WGS sequence"/>
</dbReference>
<evidence type="ECO:0000256" key="3">
    <source>
        <dbReference type="ARBA" id="ARBA00022723"/>
    </source>
</evidence>
<keyword evidence="14" id="KW-0255">Endonuclease</keyword>
<dbReference type="FunFam" id="1.10.340.30:FF:000001">
    <property type="entry name" value="Endonuclease III"/>
    <property type="match status" value="1"/>
</dbReference>
<comment type="similarity">
    <text evidence="1 12">Belongs to the Nth/MutY family.</text>
</comment>
<evidence type="ECO:0000259" key="13">
    <source>
        <dbReference type="SMART" id="SM00478"/>
    </source>
</evidence>
<dbReference type="PROSITE" id="PS01155">
    <property type="entry name" value="ENDONUCLEASE_III_2"/>
    <property type="match status" value="1"/>
</dbReference>
<dbReference type="Gene3D" id="1.10.340.30">
    <property type="entry name" value="Hypothetical protein, domain 2"/>
    <property type="match status" value="1"/>
</dbReference>
<proteinExistence type="inferred from homology"/>
<dbReference type="SUPFAM" id="SSF48150">
    <property type="entry name" value="DNA-glycosylase"/>
    <property type="match status" value="1"/>
</dbReference>
<name>A0A845QTN4_9CLOT</name>
<keyword evidence="5 12" id="KW-0378">Hydrolase</keyword>
<evidence type="ECO:0000256" key="2">
    <source>
        <dbReference type="ARBA" id="ARBA00022485"/>
    </source>
</evidence>
<evidence type="ECO:0000256" key="8">
    <source>
        <dbReference type="ARBA" id="ARBA00023125"/>
    </source>
</evidence>
<dbReference type="NCBIfam" id="TIGR01083">
    <property type="entry name" value="nth"/>
    <property type="match status" value="1"/>
</dbReference>
<dbReference type="Pfam" id="PF00633">
    <property type="entry name" value="HHH"/>
    <property type="match status" value="1"/>
</dbReference>
<feature type="binding site" evidence="12">
    <location>
        <position position="198"/>
    </location>
    <ligand>
        <name>[4Fe-4S] cluster</name>
        <dbReference type="ChEBI" id="CHEBI:49883"/>
    </ligand>
</feature>
<keyword evidence="14" id="KW-0540">Nuclease</keyword>
<evidence type="ECO:0000256" key="12">
    <source>
        <dbReference type="HAMAP-Rule" id="MF_00942"/>
    </source>
</evidence>
<dbReference type="Gene3D" id="1.10.1670.10">
    <property type="entry name" value="Helix-hairpin-Helix base-excision DNA repair enzymes (C-terminal)"/>
    <property type="match status" value="1"/>
</dbReference>
<dbReference type="InterPro" id="IPR000445">
    <property type="entry name" value="HhH_motif"/>
</dbReference>
<dbReference type="FunFam" id="1.10.1670.10:FF:000001">
    <property type="entry name" value="Endonuclease III"/>
    <property type="match status" value="1"/>
</dbReference>
<dbReference type="SMART" id="SM00478">
    <property type="entry name" value="ENDO3c"/>
    <property type="match status" value="1"/>
</dbReference>
<dbReference type="GO" id="GO:0019104">
    <property type="term" value="F:DNA N-glycosylase activity"/>
    <property type="evidence" value="ECO:0007669"/>
    <property type="project" value="UniProtKB-UniRule"/>
</dbReference>
<protein>
    <recommendedName>
        <fullName evidence="12">Endonuclease III</fullName>
        <ecNumber evidence="12">4.2.99.18</ecNumber>
    </recommendedName>
    <alternativeName>
        <fullName evidence="12">DNA-(apurinic or apyrimidinic site) lyase</fullName>
    </alternativeName>
</protein>
<dbReference type="InterPro" id="IPR023170">
    <property type="entry name" value="HhH_base_excis_C"/>
</dbReference>
<feature type="binding site" evidence="12">
    <location>
        <position position="207"/>
    </location>
    <ligand>
        <name>[4Fe-4S] cluster</name>
        <dbReference type="ChEBI" id="CHEBI:49883"/>
    </ligand>
</feature>
<dbReference type="InterPro" id="IPR003651">
    <property type="entry name" value="Endonuclease3_FeS-loop_motif"/>
</dbReference>
<comment type="cofactor">
    <cofactor evidence="12">
        <name>[4Fe-4S] cluster</name>
        <dbReference type="ChEBI" id="CHEBI:49883"/>
    </cofactor>
    <text evidence="12">Binds 1 [4Fe-4S] cluster.</text>
</comment>
<comment type="function">
    <text evidence="12">DNA repair enzyme that has both DNA N-glycosylase activity and AP-lyase activity. The DNA N-glycosylase activity releases various damaged pyrimidines from DNA by cleaving the N-glycosidic bond, leaving an AP (apurinic/apyrimidinic) site. The AP-lyase activity cleaves the phosphodiester bond 3' to the AP site by a beta-elimination, leaving a 3'-terminal unsaturated sugar and a product with a terminal 5'-phosphate.</text>
</comment>
<evidence type="ECO:0000256" key="11">
    <source>
        <dbReference type="ARBA" id="ARBA00023295"/>
    </source>
</evidence>
<dbReference type="Pfam" id="PF00730">
    <property type="entry name" value="HhH-GPD"/>
    <property type="match status" value="1"/>
</dbReference>
<sequence>MRKKLNKLETKEVLEILKNLYPDAKSELNFTNPFELLIATILSAQSTDKRVNSITKDLFKEYKTPKDFLSLTTEELGEKIRSIGFFRNKSKNILSTCKILLEDYDGEVPKTREELIKLPGVGRKTANVVISNAFGKDAIAVDTHVFRVSNRIGIVKAKNVDETENQLMKNIDKDLWSDAHHWLIFHGRRICKARSPKCSECPLTNHCLYYKNVIQKEG</sequence>
<dbReference type="Pfam" id="PF10576">
    <property type="entry name" value="EndIII_4Fe-2S"/>
    <property type="match status" value="1"/>
</dbReference>
<evidence type="ECO:0000256" key="5">
    <source>
        <dbReference type="ARBA" id="ARBA00022801"/>
    </source>
</evidence>
<feature type="domain" description="HhH-GPD" evidence="13">
    <location>
        <begin position="42"/>
        <end position="189"/>
    </location>
</feature>
<dbReference type="OrthoDB" id="9800977at2"/>
<dbReference type="GO" id="GO:0006285">
    <property type="term" value="P:base-excision repair, AP site formation"/>
    <property type="evidence" value="ECO:0007669"/>
    <property type="project" value="TreeGrafter"/>
</dbReference>
<evidence type="ECO:0000313" key="15">
    <source>
        <dbReference type="Proteomes" id="UP000467132"/>
    </source>
</evidence>
<keyword evidence="6 12" id="KW-0408">Iron</keyword>
<dbReference type="CDD" id="cd00056">
    <property type="entry name" value="ENDO3c"/>
    <property type="match status" value="1"/>
</dbReference>
<keyword evidence="10 12" id="KW-0456">Lyase</keyword>
<dbReference type="PROSITE" id="PS00764">
    <property type="entry name" value="ENDONUCLEASE_III_1"/>
    <property type="match status" value="1"/>
</dbReference>
<keyword evidence="8 12" id="KW-0238">DNA-binding</keyword>
<dbReference type="GO" id="GO:0051539">
    <property type="term" value="F:4 iron, 4 sulfur cluster binding"/>
    <property type="evidence" value="ECO:0007669"/>
    <property type="project" value="UniProtKB-UniRule"/>
</dbReference>
<evidence type="ECO:0000256" key="1">
    <source>
        <dbReference type="ARBA" id="ARBA00008343"/>
    </source>
</evidence>
<dbReference type="GO" id="GO:0140078">
    <property type="term" value="F:class I DNA-(apurinic or apyrimidinic site) endonuclease activity"/>
    <property type="evidence" value="ECO:0007669"/>
    <property type="project" value="UniProtKB-EC"/>
</dbReference>
<keyword evidence="2 12" id="KW-0004">4Fe-4S</keyword>
<dbReference type="AlphaFoldDB" id="A0A845QTN4"/>